<protein>
    <recommendedName>
        <fullName evidence="3">Hemerythrin-like domain-containing protein</fullName>
    </recommendedName>
</protein>
<evidence type="ECO:0008006" key="3">
    <source>
        <dbReference type="Google" id="ProtNLM"/>
    </source>
</evidence>
<gene>
    <name evidence="1" type="ORF">RDB_LOCUS44101</name>
</gene>
<evidence type="ECO:0000313" key="1">
    <source>
        <dbReference type="EMBL" id="CAE6454681.1"/>
    </source>
</evidence>
<sequence>MSTLDYYNEILVDHNNVRDLHKRFIAAYKNKDENLMNNIANTIVHEAALHSDGEELSIYKVLDAHGLHDAAEKDREEHQQVKQAMSQIDSNSVSSLGIDEFANVVETACQLFIKHAEASDEENNQYKQLSAKLSNEENAALAKDFLKAREMAPSRPHPSAPQHGGVGQKLMGTMAKPVDAAVTASRHLVDLKYQHASGVHH</sequence>
<organism evidence="1 2">
    <name type="scientific">Rhizoctonia solani</name>
    <dbReference type="NCBI Taxonomy" id="456999"/>
    <lineage>
        <taxon>Eukaryota</taxon>
        <taxon>Fungi</taxon>
        <taxon>Dikarya</taxon>
        <taxon>Basidiomycota</taxon>
        <taxon>Agaricomycotina</taxon>
        <taxon>Agaricomycetes</taxon>
        <taxon>Cantharellales</taxon>
        <taxon>Ceratobasidiaceae</taxon>
        <taxon>Rhizoctonia</taxon>
    </lineage>
</organism>
<dbReference type="PANTHER" id="PTHR35585:SF1">
    <property type="entry name" value="HHE DOMAIN PROTEIN (AFU_ORTHOLOGUE AFUA_4G00730)"/>
    <property type="match status" value="1"/>
</dbReference>
<dbReference type="Proteomes" id="UP000663850">
    <property type="component" value="Unassembled WGS sequence"/>
</dbReference>
<evidence type="ECO:0000313" key="2">
    <source>
        <dbReference type="Proteomes" id="UP000663850"/>
    </source>
</evidence>
<dbReference type="Gene3D" id="1.20.120.520">
    <property type="entry name" value="nmb1532 protein domain like"/>
    <property type="match status" value="1"/>
</dbReference>
<proteinExistence type="predicted"/>
<reference evidence="1" key="1">
    <citation type="submission" date="2021-01" db="EMBL/GenBank/DDBJ databases">
        <authorList>
            <person name="Kaushik A."/>
        </authorList>
    </citation>
    <scope>NUCLEOTIDE SEQUENCE</scope>
    <source>
        <strain evidence="1">Type strain: AG8-Rh-89/</strain>
    </source>
</reference>
<dbReference type="EMBL" id="CAJMWZ010002366">
    <property type="protein sequence ID" value="CAE6454681.1"/>
    <property type="molecule type" value="Genomic_DNA"/>
</dbReference>
<dbReference type="AlphaFoldDB" id="A0A8H3BES3"/>
<comment type="caution">
    <text evidence="1">The sequence shown here is derived from an EMBL/GenBank/DDBJ whole genome shotgun (WGS) entry which is preliminary data.</text>
</comment>
<name>A0A8H3BES3_9AGAM</name>
<accession>A0A8H3BES3</accession>
<dbReference type="PANTHER" id="PTHR35585">
    <property type="entry name" value="HHE DOMAIN PROTEIN (AFU_ORTHOLOGUE AFUA_4G00730)"/>
    <property type="match status" value="1"/>
</dbReference>